<gene>
    <name evidence="1" type="ORF">RGI145_10770</name>
</gene>
<evidence type="ECO:0000313" key="2">
    <source>
        <dbReference type="Proteomes" id="UP000185494"/>
    </source>
</evidence>
<organism evidence="1 2">
    <name type="scientific">Roseomonas gilardii</name>
    <dbReference type="NCBI Taxonomy" id="257708"/>
    <lineage>
        <taxon>Bacteria</taxon>
        <taxon>Pseudomonadati</taxon>
        <taxon>Pseudomonadota</taxon>
        <taxon>Alphaproteobacteria</taxon>
        <taxon>Acetobacterales</taxon>
        <taxon>Roseomonadaceae</taxon>
        <taxon>Roseomonas</taxon>
    </lineage>
</organism>
<dbReference type="AlphaFoldDB" id="A0A1L7AFP9"/>
<evidence type="ECO:0000313" key="1">
    <source>
        <dbReference type="EMBL" id="APT57509.1"/>
    </source>
</evidence>
<dbReference type="NCBIfam" id="NF047650">
    <property type="entry name" value="lipo_NMCC_0638"/>
    <property type="match status" value="1"/>
</dbReference>
<dbReference type="RefSeq" id="WP_075798344.1">
    <property type="nucleotide sequence ID" value="NZ_CP015583.1"/>
</dbReference>
<name>A0A1L7AFP9_9PROT</name>
<dbReference type="KEGG" id="rgi:RGI145_10770"/>
<reference evidence="1 2" key="1">
    <citation type="submission" date="2016-05" db="EMBL/GenBank/DDBJ databases">
        <title>Complete Genome and Methylome Analysis of Psychrotrophic Bacterial Isolates from Antarctic Lake Untersee.</title>
        <authorList>
            <person name="Fomenkov A."/>
            <person name="Akimov V.N."/>
            <person name="Vasilyeva L.V."/>
            <person name="Andersen D."/>
            <person name="Vincze T."/>
            <person name="Roberts R.J."/>
        </authorList>
    </citation>
    <scope>NUCLEOTIDE SEQUENCE [LARGE SCALE GENOMIC DNA]</scope>
    <source>
        <strain evidence="1 2">U14-5</strain>
    </source>
</reference>
<accession>A0A1L7AFP9</accession>
<proteinExistence type="predicted"/>
<dbReference type="EMBL" id="CP015583">
    <property type="protein sequence ID" value="APT57509.1"/>
    <property type="molecule type" value="Genomic_DNA"/>
</dbReference>
<dbReference type="Proteomes" id="UP000185494">
    <property type="component" value="Chromosome 1"/>
</dbReference>
<sequence>MTQAAMTAFAEVCVTKFGDQAAMDAWLRLHPFSPAAPQAAQQLAMGKPGHVWLSTEPKLPLAVITRASGDVLCQVMAPTAEPELAAKLFSDTLLARSRPDGAGAAGIEARKDQDEEVTLGQRRGRRVFIRLGRKPVDVNGGLLLALTAAPPQPGGVALLMTASRAAPVSR</sequence>
<dbReference type="STRING" id="257708.RGI145_10770"/>
<protein>
    <submittedName>
        <fullName evidence="1">Uncharacterized protein</fullName>
    </submittedName>
</protein>